<feature type="transmembrane region" description="Helical" evidence="1">
    <location>
        <begin position="98"/>
        <end position="119"/>
    </location>
</feature>
<dbReference type="EMBL" id="JAKILJ010000012">
    <property type="protein sequence ID" value="MCL1105008.1"/>
    <property type="molecule type" value="Genomic_DNA"/>
</dbReference>
<keyword evidence="3" id="KW-1185">Reference proteome</keyword>
<evidence type="ECO:0000313" key="3">
    <source>
        <dbReference type="Proteomes" id="UP001139408"/>
    </source>
</evidence>
<name>A0A9X2CBP0_9GAMM</name>
<evidence type="ECO:0000313" key="2">
    <source>
        <dbReference type="EMBL" id="MCL1105008.1"/>
    </source>
</evidence>
<evidence type="ECO:0000256" key="1">
    <source>
        <dbReference type="SAM" id="Phobius"/>
    </source>
</evidence>
<sequence length="134" mass="14958">MNQIAQSTMPLRVKALVCLYMLLTLIALWRMTTFYAFDLLTLGVLPLLFGILTRAAWTKVVLFVYLGLQTIGLAAVSTAAIIAYQITPDDVNLVFQGYNIPLIPLWLVLASLIGFQWWVGLSKVMTQYLSSRSA</sequence>
<gene>
    <name evidence="2" type="ORF">L2749_07000</name>
</gene>
<comment type="caution">
    <text evidence="2">The sequence shown here is derived from an EMBL/GenBank/DDBJ whole genome shotgun (WGS) entry which is preliminary data.</text>
</comment>
<accession>A0A9X2CBP0</accession>
<keyword evidence="1" id="KW-1133">Transmembrane helix</keyword>
<dbReference type="RefSeq" id="WP_229779955.1">
    <property type="nucleotide sequence ID" value="NZ_BMQI01000012.1"/>
</dbReference>
<proteinExistence type="predicted"/>
<protein>
    <submittedName>
        <fullName evidence="2">Uncharacterized protein</fullName>
    </submittedName>
</protein>
<reference evidence="2" key="1">
    <citation type="submission" date="2022-01" db="EMBL/GenBank/DDBJ databases">
        <title>Whole genome-based taxonomy of the Shewanellaceae.</title>
        <authorList>
            <person name="Martin-Rodriguez A.J."/>
        </authorList>
    </citation>
    <scope>NUCLEOTIDE SEQUENCE</scope>
    <source>
        <strain evidence="2">DSM 23803</strain>
    </source>
</reference>
<feature type="transmembrane region" description="Helical" evidence="1">
    <location>
        <begin position="60"/>
        <end position="86"/>
    </location>
</feature>
<dbReference type="Proteomes" id="UP001139408">
    <property type="component" value="Unassembled WGS sequence"/>
</dbReference>
<keyword evidence="1" id="KW-0812">Transmembrane</keyword>
<dbReference type="AlphaFoldDB" id="A0A9X2CBP0"/>
<feature type="transmembrane region" description="Helical" evidence="1">
    <location>
        <begin position="12"/>
        <end position="29"/>
    </location>
</feature>
<keyword evidence="1" id="KW-0472">Membrane</keyword>
<feature type="transmembrane region" description="Helical" evidence="1">
    <location>
        <begin position="35"/>
        <end position="53"/>
    </location>
</feature>
<organism evidence="2 3">
    <name type="scientific">Shewanella algicola</name>
    <dbReference type="NCBI Taxonomy" id="640633"/>
    <lineage>
        <taxon>Bacteria</taxon>
        <taxon>Pseudomonadati</taxon>
        <taxon>Pseudomonadota</taxon>
        <taxon>Gammaproteobacteria</taxon>
        <taxon>Alteromonadales</taxon>
        <taxon>Shewanellaceae</taxon>
        <taxon>Shewanella</taxon>
    </lineage>
</organism>